<gene>
    <name evidence="2" type="ORF">EDC46_1203</name>
</gene>
<keyword evidence="3" id="KW-1185">Reference proteome</keyword>
<name>A0A3N4WBV0_9PAST</name>
<dbReference type="Proteomes" id="UP000281691">
    <property type="component" value="Unassembled WGS sequence"/>
</dbReference>
<proteinExistence type="predicted"/>
<dbReference type="AlphaFoldDB" id="A0A3N4WBV0"/>
<protein>
    <submittedName>
        <fullName evidence="2">FkbM family methyltransferase</fullName>
    </submittedName>
</protein>
<dbReference type="GO" id="GO:0032259">
    <property type="term" value="P:methylation"/>
    <property type="evidence" value="ECO:0007669"/>
    <property type="project" value="UniProtKB-KW"/>
</dbReference>
<comment type="caution">
    <text evidence="2">The sequence shown here is derived from an EMBL/GenBank/DDBJ whole genome shotgun (WGS) entry which is preliminary data.</text>
</comment>
<accession>A0A3N4WBV0</accession>
<sequence length="284" mass="32720">MKTYLQDLRWGKFNLIKGDMISDIASQYGEWSDVEVCIFQQLLNTQSNVIEVGSNIGMHSVPLAKMIPNGKLICFEPQRIIFQQLCCNLALNNLTNVETFRIGVSNQMTTQWIETSDYNQRWNYGSFSLNHGFNTEGRFLGNISHEEIDIIALDNFPPIQYLPSLTLLKIDAEGLDISVLQGAQNIIQLHHPFIFIEVHNSTVEDTLKELNRQEYQAYWIISERYQSDNFNQSAPIESGIDINFLCVPNHLDENISETYPIFNKLVKVKSIEQLFNRSIPLLRK</sequence>
<evidence type="ECO:0000313" key="2">
    <source>
        <dbReference type="EMBL" id="RPE83510.1"/>
    </source>
</evidence>
<dbReference type="InterPro" id="IPR029063">
    <property type="entry name" value="SAM-dependent_MTases_sf"/>
</dbReference>
<keyword evidence="2" id="KW-0489">Methyltransferase</keyword>
<dbReference type="SUPFAM" id="SSF53335">
    <property type="entry name" value="S-adenosyl-L-methionine-dependent methyltransferases"/>
    <property type="match status" value="1"/>
</dbReference>
<dbReference type="OrthoDB" id="5679686at2"/>
<dbReference type="RefSeq" id="WP_124211367.1">
    <property type="nucleotide sequence ID" value="NZ_CP016615.1"/>
</dbReference>
<dbReference type="GO" id="GO:0008168">
    <property type="term" value="F:methyltransferase activity"/>
    <property type="evidence" value="ECO:0007669"/>
    <property type="project" value="UniProtKB-KW"/>
</dbReference>
<dbReference type="EMBL" id="RKQP01000003">
    <property type="protein sequence ID" value="RPE83510.1"/>
    <property type="molecule type" value="Genomic_DNA"/>
</dbReference>
<evidence type="ECO:0000313" key="3">
    <source>
        <dbReference type="Proteomes" id="UP000281691"/>
    </source>
</evidence>
<dbReference type="InterPro" id="IPR006342">
    <property type="entry name" value="FkbM_mtfrase"/>
</dbReference>
<reference evidence="2 3" key="1">
    <citation type="submission" date="2018-11" db="EMBL/GenBank/DDBJ databases">
        <title>Genomic Encyclopedia of Type Strains, Phase IV (KMG-IV): sequencing the most valuable type-strain genomes for metagenomic binning, comparative biology and taxonomic classification.</title>
        <authorList>
            <person name="Goeker M."/>
        </authorList>
    </citation>
    <scope>NUCLEOTIDE SEQUENCE [LARGE SCALE GENOMIC DNA]</scope>
    <source>
        <strain evidence="2 3">DSM 27238</strain>
    </source>
</reference>
<feature type="domain" description="Methyltransferase FkbM" evidence="1">
    <location>
        <begin position="51"/>
        <end position="215"/>
    </location>
</feature>
<dbReference type="InterPro" id="IPR052514">
    <property type="entry name" value="SAM-dependent_MTase"/>
</dbReference>
<dbReference type="NCBIfam" id="TIGR01444">
    <property type="entry name" value="fkbM_fam"/>
    <property type="match status" value="1"/>
</dbReference>
<dbReference type="PANTHER" id="PTHR34203">
    <property type="entry name" value="METHYLTRANSFERASE, FKBM FAMILY PROTEIN"/>
    <property type="match status" value="1"/>
</dbReference>
<organism evidence="2 3">
    <name type="scientific">Vespertiliibacter pulmonis</name>
    <dbReference type="NCBI Taxonomy" id="1443036"/>
    <lineage>
        <taxon>Bacteria</taxon>
        <taxon>Pseudomonadati</taxon>
        <taxon>Pseudomonadota</taxon>
        <taxon>Gammaproteobacteria</taxon>
        <taxon>Pasteurellales</taxon>
        <taxon>Pasteurellaceae</taxon>
        <taxon>Vespertiliibacter</taxon>
    </lineage>
</organism>
<evidence type="ECO:0000259" key="1">
    <source>
        <dbReference type="Pfam" id="PF05050"/>
    </source>
</evidence>
<dbReference type="Pfam" id="PF05050">
    <property type="entry name" value="Methyltransf_21"/>
    <property type="match status" value="1"/>
</dbReference>
<dbReference type="Gene3D" id="3.40.50.150">
    <property type="entry name" value="Vaccinia Virus protein VP39"/>
    <property type="match status" value="1"/>
</dbReference>
<dbReference type="PANTHER" id="PTHR34203:SF15">
    <property type="entry name" value="SLL1173 PROTEIN"/>
    <property type="match status" value="1"/>
</dbReference>
<keyword evidence="2" id="KW-0808">Transferase</keyword>